<accession>A0ABT3CRU9</accession>
<proteinExistence type="predicted"/>
<dbReference type="EMBL" id="JAOYOD010000001">
    <property type="protein sequence ID" value="MCV9386214.1"/>
    <property type="molecule type" value="Genomic_DNA"/>
</dbReference>
<dbReference type="InterPro" id="IPR014982">
    <property type="entry name" value="GSCFA"/>
</dbReference>
<comment type="caution">
    <text evidence="2">The sequence shown here is derived from an EMBL/GenBank/DDBJ whole genome shotgun (WGS) entry which is preliminary data.</text>
</comment>
<evidence type="ECO:0000259" key="1">
    <source>
        <dbReference type="Pfam" id="PF08885"/>
    </source>
</evidence>
<dbReference type="Pfam" id="PF08885">
    <property type="entry name" value="GSCFA"/>
    <property type="match status" value="1"/>
</dbReference>
<reference evidence="2 3" key="1">
    <citation type="submission" date="2022-10" db="EMBL/GenBank/DDBJ databases">
        <title>Comparative genomics and taxonomic characterization of three novel marine species of genus Reichenbachiella exhibiting antioxidant and polysaccharide degradation activities.</title>
        <authorList>
            <person name="Muhammad N."/>
            <person name="Lee Y.-J."/>
            <person name="Ko J."/>
            <person name="Kim S.-G."/>
        </authorList>
    </citation>
    <scope>NUCLEOTIDE SEQUENCE [LARGE SCALE GENOMIC DNA]</scope>
    <source>
        <strain evidence="2 3">ABR2-5</strain>
    </source>
</reference>
<gene>
    <name evidence="2" type="ORF">N7U62_06035</name>
</gene>
<name>A0ABT3CRU9_9BACT</name>
<dbReference type="Proteomes" id="UP001300692">
    <property type="component" value="Unassembled WGS sequence"/>
</dbReference>
<dbReference type="InterPro" id="IPR036514">
    <property type="entry name" value="SGNH_hydro_sf"/>
</dbReference>
<sequence length="319" mass="36796">MDLQTKIKRKPFLHQMALGHKVLSIGSCFADRMGGYLQDYKFDALVNPFGVIFNPVSLIKLIDQKSDPEPDKFIERDGMVCHYDYHFDLRADSVSSLETLLRAKHQEVNAFIQKADWLIVTLGTAHVYELVVGAGVVANCHKVPQGEFNKRLLSLEEMKTAFVSFQEGVKQLNPSLKIILTVSPVRHVKDGMEENQLSKSLLRVLCSELEGDDVYYFPSYEIMMDELRDYRFYKEDMIHPSAQAEQYIWEYFQEVAFEEPARVFMKEWKQVLSALNHKAFNPNSAAHKRFVQSILSRIESLPECIDYSKEKQVLESQLG</sequence>
<dbReference type="RefSeq" id="WP_264136999.1">
    <property type="nucleotide sequence ID" value="NZ_JAOYOD010000001.1"/>
</dbReference>
<keyword evidence="3" id="KW-1185">Reference proteome</keyword>
<protein>
    <submittedName>
        <fullName evidence="2">GSCFA domain-containing protein</fullName>
    </submittedName>
</protein>
<evidence type="ECO:0000313" key="2">
    <source>
        <dbReference type="EMBL" id="MCV9386214.1"/>
    </source>
</evidence>
<dbReference type="SUPFAM" id="SSF52266">
    <property type="entry name" value="SGNH hydrolase"/>
    <property type="match status" value="1"/>
</dbReference>
<evidence type="ECO:0000313" key="3">
    <source>
        <dbReference type="Proteomes" id="UP001300692"/>
    </source>
</evidence>
<organism evidence="2 3">
    <name type="scientific">Reichenbachiella ulvae</name>
    <dbReference type="NCBI Taxonomy" id="2980104"/>
    <lineage>
        <taxon>Bacteria</taxon>
        <taxon>Pseudomonadati</taxon>
        <taxon>Bacteroidota</taxon>
        <taxon>Cytophagia</taxon>
        <taxon>Cytophagales</taxon>
        <taxon>Reichenbachiellaceae</taxon>
        <taxon>Reichenbachiella</taxon>
    </lineage>
</organism>
<dbReference type="Gene3D" id="3.40.50.1110">
    <property type="entry name" value="SGNH hydrolase"/>
    <property type="match status" value="1"/>
</dbReference>
<feature type="domain" description="GSCFA" evidence="1">
    <location>
        <begin position="21"/>
        <end position="252"/>
    </location>
</feature>